<keyword evidence="9" id="KW-1185">Reference proteome</keyword>
<dbReference type="OrthoDB" id="9450131at2759"/>
<dbReference type="GO" id="GO:0070373">
    <property type="term" value="P:negative regulation of ERK1 and ERK2 cascade"/>
    <property type="evidence" value="ECO:0007669"/>
    <property type="project" value="TreeGrafter"/>
</dbReference>
<evidence type="ECO:0000256" key="4">
    <source>
        <dbReference type="ARBA" id="ARBA00022801"/>
    </source>
</evidence>
<proteinExistence type="predicted"/>
<keyword evidence="5" id="KW-0904">Protein phosphatase</keyword>
<protein>
    <recommendedName>
        <fullName evidence="2">protein-tyrosine-phosphatase</fullName>
        <ecNumber evidence="2">3.1.3.48</ecNumber>
    </recommendedName>
</protein>
<dbReference type="SUPFAM" id="SSF52799">
    <property type="entry name" value="(Phosphotyrosine protein) phosphatases II"/>
    <property type="match status" value="1"/>
</dbReference>
<evidence type="ECO:0000313" key="9">
    <source>
        <dbReference type="Proteomes" id="UP000299102"/>
    </source>
</evidence>
<feature type="region of interest" description="Disordered" evidence="7">
    <location>
        <begin position="37"/>
        <end position="116"/>
    </location>
</feature>
<dbReference type="PANTHER" id="PTHR46047:SF3">
    <property type="entry name" value="TYROSINE-PROTEIN PHOSPHATASE NON-RECEPTOR TYPE 61F"/>
    <property type="match status" value="1"/>
</dbReference>
<evidence type="ECO:0000256" key="5">
    <source>
        <dbReference type="ARBA" id="ARBA00022912"/>
    </source>
</evidence>
<gene>
    <name evidence="8" type="primary">Ptp61F</name>
    <name evidence="8" type="ORF">EVAR_72477_1</name>
</gene>
<keyword evidence="6" id="KW-0472">Membrane</keyword>
<evidence type="ECO:0000256" key="2">
    <source>
        <dbReference type="ARBA" id="ARBA00013064"/>
    </source>
</evidence>
<dbReference type="InterPro" id="IPR051985">
    <property type="entry name" value="NR_tyrosine_phosphatase"/>
</dbReference>
<keyword evidence="3" id="KW-0597">Phosphoprotein</keyword>
<keyword evidence="8" id="KW-0675">Receptor</keyword>
<comment type="subcellular location">
    <subcellularLocation>
        <location evidence="1">Endomembrane system</location>
    </subcellularLocation>
</comment>
<evidence type="ECO:0000256" key="7">
    <source>
        <dbReference type="SAM" id="MobiDB-lite"/>
    </source>
</evidence>
<feature type="compositionally biased region" description="Polar residues" evidence="7">
    <location>
        <begin position="157"/>
        <end position="171"/>
    </location>
</feature>
<keyword evidence="4" id="KW-0378">Hydrolase</keyword>
<dbReference type="AlphaFoldDB" id="A0A4C1T8C9"/>
<evidence type="ECO:0000256" key="1">
    <source>
        <dbReference type="ARBA" id="ARBA00004308"/>
    </source>
</evidence>
<name>A0A4C1T8C9_EUMVA</name>
<feature type="compositionally biased region" description="Low complexity" evidence="7">
    <location>
        <begin position="72"/>
        <end position="85"/>
    </location>
</feature>
<accession>A0A4C1T8C9</accession>
<dbReference type="GO" id="GO:0004726">
    <property type="term" value="F:non-membrane spanning protein tyrosine phosphatase activity"/>
    <property type="evidence" value="ECO:0007669"/>
    <property type="project" value="TreeGrafter"/>
</dbReference>
<evidence type="ECO:0000313" key="8">
    <source>
        <dbReference type="EMBL" id="GBP10455.1"/>
    </source>
</evidence>
<dbReference type="InterPro" id="IPR029021">
    <property type="entry name" value="Prot-tyrosine_phosphatase-like"/>
</dbReference>
<dbReference type="EC" id="3.1.3.48" evidence="2"/>
<reference evidence="8 9" key="1">
    <citation type="journal article" date="2019" name="Commun. Biol.">
        <title>The bagworm genome reveals a unique fibroin gene that provides high tensile strength.</title>
        <authorList>
            <person name="Kono N."/>
            <person name="Nakamura H."/>
            <person name="Ohtoshi R."/>
            <person name="Tomita M."/>
            <person name="Numata K."/>
            <person name="Arakawa K."/>
        </authorList>
    </citation>
    <scope>NUCLEOTIDE SEQUENCE [LARGE SCALE GENOMIC DNA]</scope>
</reference>
<dbReference type="EMBL" id="BGZK01004710">
    <property type="protein sequence ID" value="GBP10455.1"/>
    <property type="molecule type" value="Genomic_DNA"/>
</dbReference>
<sequence>MEMRKYRMGLIQTPDQFRFSYLTILEGIKKRKKSITITPDYKEYDEVTVSNENGNDDEIPPPPPPRTESLKAPGAPAAAAPAPAARPRRRPAGQAPSSSAHPLRAHHRTNPVRSLRPAKANCWKATRSYRWSKARCAGGGCRTWPSASRQCAGAPTTPITGNLSKGPCTNL</sequence>
<evidence type="ECO:0000256" key="3">
    <source>
        <dbReference type="ARBA" id="ARBA00022553"/>
    </source>
</evidence>
<dbReference type="GO" id="GO:0012505">
    <property type="term" value="C:endomembrane system"/>
    <property type="evidence" value="ECO:0007669"/>
    <property type="project" value="UniProtKB-SubCell"/>
</dbReference>
<dbReference type="GO" id="GO:0019901">
    <property type="term" value="F:protein kinase binding"/>
    <property type="evidence" value="ECO:0007669"/>
    <property type="project" value="TreeGrafter"/>
</dbReference>
<evidence type="ECO:0000256" key="6">
    <source>
        <dbReference type="ARBA" id="ARBA00023136"/>
    </source>
</evidence>
<dbReference type="Proteomes" id="UP000299102">
    <property type="component" value="Unassembled WGS sequence"/>
</dbReference>
<dbReference type="GO" id="GO:0005737">
    <property type="term" value="C:cytoplasm"/>
    <property type="evidence" value="ECO:0007669"/>
    <property type="project" value="TreeGrafter"/>
</dbReference>
<dbReference type="STRING" id="151549.A0A4C1T8C9"/>
<dbReference type="PANTHER" id="PTHR46047">
    <property type="entry name" value="TYROSINE-PROTEIN PHOSPHATASE NON-RECEPTOR TYPE 61F"/>
    <property type="match status" value="1"/>
</dbReference>
<organism evidence="8 9">
    <name type="scientific">Eumeta variegata</name>
    <name type="common">Bagworm moth</name>
    <name type="synonym">Eumeta japonica</name>
    <dbReference type="NCBI Taxonomy" id="151549"/>
    <lineage>
        <taxon>Eukaryota</taxon>
        <taxon>Metazoa</taxon>
        <taxon>Ecdysozoa</taxon>
        <taxon>Arthropoda</taxon>
        <taxon>Hexapoda</taxon>
        <taxon>Insecta</taxon>
        <taxon>Pterygota</taxon>
        <taxon>Neoptera</taxon>
        <taxon>Endopterygota</taxon>
        <taxon>Lepidoptera</taxon>
        <taxon>Glossata</taxon>
        <taxon>Ditrysia</taxon>
        <taxon>Tineoidea</taxon>
        <taxon>Psychidae</taxon>
        <taxon>Oiketicinae</taxon>
        <taxon>Eumeta</taxon>
    </lineage>
</organism>
<feature type="region of interest" description="Disordered" evidence="7">
    <location>
        <begin position="147"/>
        <end position="171"/>
    </location>
</feature>
<dbReference type="GO" id="GO:0046426">
    <property type="term" value="P:negative regulation of receptor signaling pathway via JAK-STAT"/>
    <property type="evidence" value="ECO:0007669"/>
    <property type="project" value="TreeGrafter"/>
</dbReference>
<comment type="caution">
    <text evidence="8">The sequence shown here is derived from an EMBL/GenBank/DDBJ whole genome shotgun (WGS) entry which is preliminary data.</text>
</comment>
<dbReference type="GO" id="GO:0005634">
    <property type="term" value="C:nucleus"/>
    <property type="evidence" value="ECO:0007669"/>
    <property type="project" value="TreeGrafter"/>
</dbReference>